<reference evidence="7" key="2">
    <citation type="submission" date="2023-01" db="EMBL/GenBank/DDBJ databases">
        <title>Draft genome sequence of Maritalea porphyrae strain NBRC 107169.</title>
        <authorList>
            <person name="Sun Q."/>
            <person name="Mori K."/>
        </authorList>
    </citation>
    <scope>NUCLEOTIDE SEQUENCE</scope>
    <source>
        <strain evidence="7">NBRC 107169</strain>
    </source>
</reference>
<gene>
    <name evidence="7" type="primary">metC</name>
    <name evidence="7" type="ORF">GCM10007879_25400</name>
</gene>
<comment type="cofactor">
    <cofactor evidence="1 6">
        <name>pyridoxal 5'-phosphate</name>
        <dbReference type="ChEBI" id="CHEBI:597326"/>
    </cofactor>
</comment>
<evidence type="ECO:0000256" key="6">
    <source>
        <dbReference type="RuleBase" id="RU362118"/>
    </source>
</evidence>
<organism evidence="7 8">
    <name type="scientific">Maritalea porphyrae</name>
    <dbReference type="NCBI Taxonomy" id="880732"/>
    <lineage>
        <taxon>Bacteria</taxon>
        <taxon>Pseudomonadati</taxon>
        <taxon>Pseudomonadota</taxon>
        <taxon>Alphaproteobacteria</taxon>
        <taxon>Hyphomicrobiales</taxon>
        <taxon>Devosiaceae</taxon>
        <taxon>Maritalea</taxon>
    </lineage>
</organism>
<comment type="caution">
    <text evidence="7">The sequence shown here is derived from an EMBL/GenBank/DDBJ whole genome shotgun (WGS) entry which is preliminary data.</text>
</comment>
<sequence length="400" mass="44572">MENFMSDADDISSSYGDETVLTHLGRNPKDQHGFVNTPVVRGSTVLFESFEELESGKRQYAYGRHGNPTNDAVRHVITNLERADDTFLAPSGLSAISTALTAVAHSGDHILISDSAYEPTRQFCESVLRPNKIDVEYYDPRIGSRISDLIRSNTTAILTESPGSLTFEVQDLPAIAQARGNREIAIIADNSWATPLYYKPLELGADIVVHAGTKMFVGHSDVLFGTISTNEKWTNKVRGAYKALGVCVSPEDSFLVARGLRTLSLRMKEHQKRALDLAHWLEGHALVEKVIHPALKQHPDHDIFMRDFTGSGSLFAFTLKDAPKNAVSEMLNHMRLFGMGYSWGGFESLILPVTIKQQRSATRWKEEGNLFRLHIGFEDFDDLKADLDDAIKRYAAEANF</sequence>
<keyword evidence="3 6" id="KW-0663">Pyridoxal phosphate</keyword>
<accession>A0ABQ5UV68</accession>
<comment type="catalytic activity">
    <reaction evidence="5">
        <text>L,L-cystathionine + H2O = L-homocysteine + pyruvate + NH4(+)</text>
        <dbReference type="Rhea" id="RHEA:13965"/>
        <dbReference type="ChEBI" id="CHEBI:15361"/>
        <dbReference type="ChEBI" id="CHEBI:15377"/>
        <dbReference type="ChEBI" id="CHEBI:28938"/>
        <dbReference type="ChEBI" id="CHEBI:58161"/>
        <dbReference type="ChEBI" id="CHEBI:58199"/>
    </reaction>
</comment>
<dbReference type="PIRSF" id="PIRSF001434">
    <property type="entry name" value="CGS"/>
    <property type="match status" value="1"/>
</dbReference>
<dbReference type="InterPro" id="IPR000277">
    <property type="entry name" value="Cys/Met-Metab_PyrdxlP-dep_enz"/>
</dbReference>
<dbReference type="Proteomes" id="UP001161405">
    <property type="component" value="Unassembled WGS sequence"/>
</dbReference>
<dbReference type="NCBIfam" id="TIGR01324">
    <property type="entry name" value="cysta_beta_ly_B"/>
    <property type="match status" value="1"/>
</dbReference>
<dbReference type="PANTHER" id="PTHR43500:SF1">
    <property type="entry name" value="CYSTATHIONINE BETA-LYASE-RELATED"/>
    <property type="match status" value="1"/>
</dbReference>
<dbReference type="Gene3D" id="3.90.1150.10">
    <property type="entry name" value="Aspartate Aminotransferase, domain 1"/>
    <property type="match status" value="1"/>
</dbReference>
<dbReference type="PANTHER" id="PTHR43500">
    <property type="entry name" value="CYSTATHIONINE BETA-LYASE-RELATED"/>
    <property type="match status" value="1"/>
</dbReference>
<dbReference type="InterPro" id="IPR015422">
    <property type="entry name" value="PyrdxlP-dep_Trfase_small"/>
</dbReference>
<keyword evidence="8" id="KW-1185">Reference proteome</keyword>
<dbReference type="InterPro" id="IPR015424">
    <property type="entry name" value="PyrdxlP-dep_Trfase"/>
</dbReference>
<dbReference type="InterPro" id="IPR015421">
    <property type="entry name" value="PyrdxlP-dep_Trfase_major"/>
</dbReference>
<dbReference type="Pfam" id="PF01053">
    <property type="entry name" value="Cys_Met_Meta_PP"/>
    <property type="match status" value="1"/>
</dbReference>
<evidence type="ECO:0000256" key="5">
    <source>
        <dbReference type="ARBA" id="ARBA00047517"/>
    </source>
</evidence>
<dbReference type="InterPro" id="IPR006233">
    <property type="entry name" value="Cys_b_lyase_bac"/>
</dbReference>
<comment type="similarity">
    <text evidence="2 6">Belongs to the trans-sulfuration enzymes family.</text>
</comment>
<keyword evidence="4" id="KW-0456">Lyase</keyword>
<evidence type="ECO:0000313" key="7">
    <source>
        <dbReference type="EMBL" id="GLQ18291.1"/>
    </source>
</evidence>
<dbReference type="SUPFAM" id="SSF53383">
    <property type="entry name" value="PLP-dependent transferases"/>
    <property type="match status" value="1"/>
</dbReference>
<name>A0ABQ5UV68_9HYPH</name>
<reference evidence="7" key="1">
    <citation type="journal article" date="2014" name="Int. J. Syst. Evol. Microbiol.">
        <title>Complete genome of a new Firmicutes species belonging to the dominant human colonic microbiota ('Ruminococcus bicirculans') reveals two chromosomes and a selective capacity to utilize plant glucans.</title>
        <authorList>
            <consortium name="NISC Comparative Sequencing Program"/>
            <person name="Wegmann U."/>
            <person name="Louis P."/>
            <person name="Goesmann A."/>
            <person name="Henrissat B."/>
            <person name="Duncan S.H."/>
            <person name="Flint H.J."/>
        </authorList>
    </citation>
    <scope>NUCLEOTIDE SEQUENCE</scope>
    <source>
        <strain evidence="7">NBRC 107169</strain>
    </source>
</reference>
<evidence type="ECO:0000313" key="8">
    <source>
        <dbReference type="Proteomes" id="UP001161405"/>
    </source>
</evidence>
<protein>
    <submittedName>
        <fullName evidence="7">Cystathionine beta-lyase</fullName>
    </submittedName>
</protein>
<proteinExistence type="inferred from homology"/>
<evidence type="ECO:0000256" key="1">
    <source>
        <dbReference type="ARBA" id="ARBA00001933"/>
    </source>
</evidence>
<dbReference type="Gene3D" id="3.40.640.10">
    <property type="entry name" value="Type I PLP-dependent aspartate aminotransferase-like (Major domain)"/>
    <property type="match status" value="1"/>
</dbReference>
<evidence type="ECO:0000256" key="4">
    <source>
        <dbReference type="ARBA" id="ARBA00023239"/>
    </source>
</evidence>
<evidence type="ECO:0000256" key="3">
    <source>
        <dbReference type="ARBA" id="ARBA00022898"/>
    </source>
</evidence>
<dbReference type="EMBL" id="BSNI01000002">
    <property type="protein sequence ID" value="GLQ18291.1"/>
    <property type="molecule type" value="Genomic_DNA"/>
</dbReference>
<evidence type="ECO:0000256" key="2">
    <source>
        <dbReference type="ARBA" id="ARBA00009077"/>
    </source>
</evidence>